<gene>
    <name evidence="2" type="ORF">TrVE_jg12736</name>
</gene>
<dbReference type="EMBL" id="BRXX01000173">
    <property type="protein sequence ID" value="GMH95752.1"/>
    <property type="molecule type" value="Genomic_DNA"/>
</dbReference>
<feature type="compositionally biased region" description="Low complexity" evidence="1">
    <location>
        <begin position="123"/>
        <end position="143"/>
    </location>
</feature>
<name>A0A9W7BXZ9_9STRA</name>
<accession>A0A9W7BXZ9</accession>
<organism evidence="2 3">
    <name type="scientific">Triparma verrucosa</name>
    <dbReference type="NCBI Taxonomy" id="1606542"/>
    <lineage>
        <taxon>Eukaryota</taxon>
        <taxon>Sar</taxon>
        <taxon>Stramenopiles</taxon>
        <taxon>Ochrophyta</taxon>
        <taxon>Bolidophyceae</taxon>
        <taxon>Parmales</taxon>
        <taxon>Triparmaceae</taxon>
        <taxon>Triparma</taxon>
    </lineage>
</organism>
<protein>
    <submittedName>
        <fullName evidence="2">Uncharacterized protein</fullName>
    </submittedName>
</protein>
<evidence type="ECO:0000313" key="2">
    <source>
        <dbReference type="EMBL" id="GMH95752.1"/>
    </source>
</evidence>
<dbReference type="AlphaFoldDB" id="A0A9W7BXZ9"/>
<sequence length="149" mass="15594">MMHSPITLSSSSTISVAANAGLRLRAEDDDDYQYVYIITSGDDGELVPRTGKIQIGCEGKRAAGKRRTTDNGPDVYFKGSGEGSVMVAYAYGFSTVWVVEEVVVEGGDGIVPVPMPAPSPDKVPSAPARAPAPAPARVSARAPTRNGEL</sequence>
<reference evidence="3" key="1">
    <citation type="journal article" date="2023" name="Commun. Biol.">
        <title>Genome analysis of Parmales, the sister group of diatoms, reveals the evolutionary specialization of diatoms from phago-mixotrophs to photoautotrophs.</title>
        <authorList>
            <person name="Ban H."/>
            <person name="Sato S."/>
            <person name="Yoshikawa S."/>
            <person name="Yamada K."/>
            <person name="Nakamura Y."/>
            <person name="Ichinomiya M."/>
            <person name="Sato N."/>
            <person name="Blanc-Mathieu R."/>
            <person name="Endo H."/>
            <person name="Kuwata A."/>
            <person name="Ogata H."/>
        </authorList>
    </citation>
    <scope>NUCLEOTIDE SEQUENCE [LARGE SCALE GENOMIC DNA]</scope>
    <source>
        <strain evidence="3">NIES 3699</strain>
    </source>
</reference>
<dbReference type="Proteomes" id="UP001165160">
    <property type="component" value="Unassembled WGS sequence"/>
</dbReference>
<evidence type="ECO:0000313" key="3">
    <source>
        <dbReference type="Proteomes" id="UP001165160"/>
    </source>
</evidence>
<keyword evidence="3" id="KW-1185">Reference proteome</keyword>
<feature type="region of interest" description="Disordered" evidence="1">
    <location>
        <begin position="115"/>
        <end position="149"/>
    </location>
</feature>
<evidence type="ECO:0000256" key="1">
    <source>
        <dbReference type="SAM" id="MobiDB-lite"/>
    </source>
</evidence>
<comment type="caution">
    <text evidence="2">The sequence shown here is derived from an EMBL/GenBank/DDBJ whole genome shotgun (WGS) entry which is preliminary data.</text>
</comment>
<proteinExistence type="predicted"/>